<feature type="transmembrane region" description="Helical" evidence="7">
    <location>
        <begin position="323"/>
        <end position="350"/>
    </location>
</feature>
<evidence type="ECO:0000256" key="1">
    <source>
        <dbReference type="ARBA" id="ARBA00004651"/>
    </source>
</evidence>
<dbReference type="PROSITE" id="PS00216">
    <property type="entry name" value="SUGAR_TRANSPORT_1"/>
    <property type="match status" value="1"/>
</dbReference>
<dbReference type="InterPro" id="IPR020846">
    <property type="entry name" value="MFS_dom"/>
</dbReference>
<feature type="transmembrane region" description="Helical" evidence="7">
    <location>
        <begin position="387"/>
        <end position="408"/>
    </location>
</feature>
<name>A0AA41WBQ6_9BACT</name>
<feature type="transmembrane region" description="Helical" evidence="7">
    <location>
        <begin position="233"/>
        <end position="255"/>
    </location>
</feature>
<comment type="subcellular location">
    <subcellularLocation>
        <location evidence="1">Cell membrane</location>
        <topology evidence="1">Multi-pass membrane protein</topology>
    </subcellularLocation>
</comment>
<keyword evidence="10" id="KW-1185">Reference proteome</keyword>
<feature type="transmembrane region" description="Helical" evidence="7">
    <location>
        <begin position="299"/>
        <end position="317"/>
    </location>
</feature>
<dbReference type="PANTHER" id="PTHR23517:SF3">
    <property type="entry name" value="INTEGRAL MEMBRANE TRANSPORT PROTEIN"/>
    <property type="match status" value="1"/>
</dbReference>
<evidence type="ECO:0000256" key="7">
    <source>
        <dbReference type="SAM" id="Phobius"/>
    </source>
</evidence>
<feature type="transmembrane region" description="Helical" evidence="7">
    <location>
        <begin position="26"/>
        <end position="45"/>
    </location>
</feature>
<dbReference type="Gene3D" id="1.20.1720.10">
    <property type="entry name" value="Multidrug resistance protein D"/>
    <property type="match status" value="1"/>
</dbReference>
<keyword evidence="2" id="KW-0813">Transport</keyword>
<comment type="caution">
    <text evidence="9">The sequence shown here is derived from an EMBL/GenBank/DDBJ whole genome shotgun (WGS) entry which is preliminary data.</text>
</comment>
<dbReference type="AlphaFoldDB" id="A0AA41WBQ6"/>
<protein>
    <submittedName>
        <fullName evidence="9">MFS transporter</fullName>
    </submittedName>
</protein>
<accession>A0AA41WBQ6</accession>
<evidence type="ECO:0000256" key="5">
    <source>
        <dbReference type="ARBA" id="ARBA00022989"/>
    </source>
</evidence>
<dbReference type="SUPFAM" id="SSF103473">
    <property type="entry name" value="MFS general substrate transporter"/>
    <property type="match status" value="1"/>
</dbReference>
<feature type="transmembrane region" description="Helical" evidence="7">
    <location>
        <begin position="362"/>
        <end position="381"/>
    </location>
</feature>
<keyword evidence="6 7" id="KW-0472">Membrane</keyword>
<dbReference type="PRINTS" id="PR01036">
    <property type="entry name" value="TCRTETB"/>
</dbReference>
<dbReference type="InterPro" id="IPR005829">
    <property type="entry name" value="Sugar_transporter_CS"/>
</dbReference>
<evidence type="ECO:0000256" key="6">
    <source>
        <dbReference type="ARBA" id="ARBA00023136"/>
    </source>
</evidence>
<dbReference type="CDD" id="cd17325">
    <property type="entry name" value="MFS_MdtG_SLC18_like"/>
    <property type="match status" value="1"/>
</dbReference>
<feature type="transmembrane region" description="Helical" evidence="7">
    <location>
        <begin position="51"/>
        <end position="72"/>
    </location>
</feature>
<dbReference type="GO" id="GO:0022857">
    <property type="term" value="F:transmembrane transporter activity"/>
    <property type="evidence" value="ECO:0007669"/>
    <property type="project" value="InterPro"/>
</dbReference>
<sequence>MAGWRSHRNIAARLRNLPAWYRRNRVLAWICVVIAVNQLGFGSIVPVVPLYAAAFGVSQALIGLTIAVYGLARFTASVPAGWLADRAGRRWSLATGGAITVVGNLICGLAPTYEVFLLGRFVAGSGAAMVLTSGQVILADITTAETRGRTMALYMSVFLFAVGIGPLPGGILADLGGLAFPFFAYAAFGSVVALLALWRVPETRPALPARATGEAKQLQYFGQIGSVLRRRPFLLVSLLSFASFFARTGALFNLVPVRAQQSIGLDPAQIGLGLALISVLALLGAYPSGVLVDTFGRKAVIVPSTLLSGAGLVSFALAPNYTWFLIACLLWALASGISGAAPAAYAADIAPRGMNAAAMSTYRMLADSGYVIGPALLGWLSDLAGTTTALTCTAALVVTTGVLFGLFAPETYRRRASREAASAHEQTRIVETPPDD</sequence>
<gene>
    <name evidence="9" type="ORF">NET02_02355</name>
</gene>
<dbReference type="InterPro" id="IPR050171">
    <property type="entry name" value="MFS_Transporters"/>
</dbReference>
<dbReference type="InterPro" id="IPR011701">
    <property type="entry name" value="MFS"/>
</dbReference>
<dbReference type="EMBL" id="JAMSLR010000001">
    <property type="protein sequence ID" value="MCM8747983.1"/>
    <property type="molecule type" value="Genomic_DNA"/>
</dbReference>
<dbReference type="PANTHER" id="PTHR23517">
    <property type="entry name" value="RESISTANCE PROTEIN MDTM, PUTATIVE-RELATED-RELATED"/>
    <property type="match status" value="1"/>
</dbReference>
<evidence type="ECO:0000259" key="8">
    <source>
        <dbReference type="PROSITE" id="PS50850"/>
    </source>
</evidence>
<evidence type="ECO:0000256" key="2">
    <source>
        <dbReference type="ARBA" id="ARBA00022448"/>
    </source>
</evidence>
<dbReference type="Gene3D" id="1.20.1250.20">
    <property type="entry name" value="MFS general substrate transporter like domains"/>
    <property type="match status" value="1"/>
</dbReference>
<feature type="domain" description="Major facilitator superfamily (MFS) profile" evidence="8">
    <location>
        <begin position="26"/>
        <end position="412"/>
    </location>
</feature>
<feature type="transmembrane region" description="Helical" evidence="7">
    <location>
        <begin position="267"/>
        <end position="287"/>
    </location>
</feature>
<reference evidence="9" key="1">
    <citation type="submission" date="2022-06" db="EMBL/GenBank/DDBJ databases">
        <title>CFH 74404 Thermomicrobiaceae sp.</title>
        <authorList>
            <person name="Ming H."/>
            <person name="Li W.-J."/>
            <person name="Zhao Z."/>
        </authorList>
    </citation>
    <scope>NUCLEOTIDE SEQUENCE</scope>
    <source>
        <strain evidence="9">CFH 74404</strain>
    </source>
</reference>
<keyword evidence="3" id="KW-1003">Cell membrane</keyword>
<dbReference type="Pfam" id="PF07690">
    <property type="entry name" value="MFS_1"/>
    <property type="match status" value="1"/>
</dbReference>
<feature type="transmembrane region" description="Helical" evidence="7">
    <location>
        <begin position="151"/>
        <end position="172"/>
    </location>
</feature>
<dbReference type="PROSITE" id="PS50850">
    <property type="entry name" value="MFS"/>
    <property type="match status" value="1"/>
</dbReference>
<dbReference type="GO" id="GO:0005886">
    <property type="term" value="C:plasma membrane"/>
    <property type="evidence" value="ECO:0007669"/>
    <property type="project" value="UniProtKB-SubCell"/>
</dbReference>
<dbReference type="InterPro" id="IPR036259">
    <property type="entry name" value="MFS_trans_sf"/>
</dbReference>
<feature type="transmembrane region" description="Helical" evidence="7">
    <location>
        <begin position="93"/>
        <end position="111"/>
    </location>
</feature>
<evidence type="ECO:0000256" key="4">
    <source>
        <dbReference type="ARBA" id="ARBA00022692"/>
    </source>
</evidence>
<organism evidence="9 10">
    <name type="scientific">Thermalbibacter longus</name>
    <dbReference type="NCBI Taxonomy" id="2951981"/>
    <lineage>
        <taxon>Bacteria</taxon>
        <taxon>Pseudomonadati</taxon>
        <taxon>Thermomicrobiota</taxon>
        <taxon>Thermomicrobia</taxon>
        <taxon>Thermomicrobiales</taxon>
        <taxon>Thermomicrobiaceae</taxon>
        <taxon>Thermalbibacter</taxon>
    </lineage>
</organism>
<keyword evidence="4 7" id="KW-0812">Transmembrane</keyword>
<feature type="transmembrane region" description="Helical" evidence="7">
    <location>
        <begin position="178"/>
        <end position="198"/>
    </location>
</feature>
<evidence type="ECO:0000256" key="3">
    <source>
        <dbReference type="ARBA" id="ARBA00022475"/>
    </source>
</evidence>
<dbReference type="InterPro" id="IPR005828">
    <property type="entry name" value="MFS_sugar_transport-like"/>
</dbReference>
<feature type="transmembrane region" description="Helical" evidence="7">
    <location>
        <begin position="117"/>
        <end position="139"/>
    </location>
</feature>
<evidence type="ECO:0000313" key="10">
    <source>
        <dbReference type="Proteomes" id="UP001165306"/>
    </source>
</evidence>
<dbReference type="Proteomes" id="UP001165306">
    <property type="component" value="Unassembled WGS sequence"/>
</dbReference>
<keyword evidence="5 7" id="KW-1133">Transmembrane helix</keyword>
<dbReference type="RefSeq" id="WP_284055762.1">
    <property type="nucleotide sequence ID" value="NZ_JAMSLR010000001.1"/>
</dbReference>
<dbReference type="Pfam" id="PF00083">
    <property type="entry name" value="Sugar_tr"/>
    <property type="match status" value="1"/>
</dbReference>
<proteinExistence type="predicted"/>
<evidence type="ECO:0000313" key="9">
    <source>
        <dbReference type="EMBL" id="MCM8747983.1"/>
    </source>
</evidence>